<sequence length="291" mass="32360">MVLARYNELLHVADPSQFERRFPKIKPGAIYELVKLGGQNQTRSANDKLAAISVIRDDAEKIAIEQPEQLLELKSIIEQVTLKDLIAKIEDMLSKNLTENKWQSFFKVNPFVLGLAFPHPVIMIQDQAHVGGTMLCGSGESIVDFLFAQRFTGSLALVEIKRPSTKLIEARTFRGDLHAPHKELTSAMAQVLDQRFQLLNNFAARAHGDPTFKDTHVSAVHCIVIAGITPETIQEKRSLDLFRNSSRDVVVVTFVELLEKLKEILRVMTASTTTPTAIPPAAPPGDNSLPF</sequence>
<dbReference type="RefSeq" id="WP_132978578.1">
    <property type="nucleotide sequence ID" value="NZ_SMAO01000012.1"/>
</dbReference>
<dbReference type="InterPro" id="IPR025359">
    <property type="entry name" value="SduA_C"/>
</dbReference>
<accession>A0A4R3MSP4</accession>
<dbReference type="Pfam" id="PF14082">
    <property type="entry name" value="SduA_C"/>
    <property type="match status" value="1"/>
</dbReference>
<gene>
    <name evidence="2" type="ORF">EDC35_11271</name>
</gene>
<evidence type="ECO:0000313" key="2">
    <source>
        <dbReference type="EMBL" id="TCT18747.1"/>
    </source>
</evidence>
<organism evidence="2 3">
    <name type="scientific">Thiobaca trueperi</name>
    <dbReference type="NCBI Taxonomy" id="127458"/>
    <lineage>
        <taxon>Bacteria</taxon>
        <taxon>Pseudomonadati</taxon>
        <taxon>Pseudomonadota</taxon>
        <taxon>Gammaproteobacteria</taxon>
        <taxon>Chromatiales</taxon>
        <taxon>Chromatiaceae</taxon>
        <taxon>Thiobaca</taxon>
    </lineage>
</organism>
<name>A0A4R3MSP4_9GAMM</name>
<dbReference type="AlphaFoldDB" id="A0A4R3MSP4"/>
<dbReference type="EMBL" id="SMAO01000012">
    <property type="protein sequence ID" value="TCT18747.1"/>
    <property type="molecule type" value="Genomic_DNA"/>
</dbReference>
<dbReference type="Proteomes" id="UP000295717">
    <property type="component" value="Unassembled WGS sequence"/>
</dbReference>
<proteinExistence type="predicted"/>
<dbReference type="OrthoDB" id="8973928at2"/>
<feature type="domain" description="Shedu protein SduA C-terminal" evidence="1">
    <location>
        <begin position="97"/>
        <end position="258"/>
    </location>
</feature>
<protein>
    <submittedName>
        <fullName evidence="2">Uncharacterized protein DUF4263</fullName>
    </submittedName>
</protein>
<keyword evidence="3" id="KW-1185">Reference proteome</keyword>
<evidence type="ECO:0000259" key="1">
    <source>
        <dbReference type="Pfam" id="PF14082"/>
    </source>
</evidence>
<evidence type="ECO:0000313" key="3">
    <source>
        <dbReference type="Proteomes" id="UP000295717"/>
    </source>
</evidence>
<comment type="caution">
    <text evidence="2">The sequence shown here is derived from an EMBL/GenBank/DDBJ whole genome shotgun (WGS) entry which is preliminary data.</text>
</comment>
<reference evidence="2 3" key="1">
    <citation type="submission" date="2019-03" db="EMBL/GenBank/DDBJ databases">
        <title>Genomic Encyclopedia of Type Strains, Phase IV (KMG-IV): sequencing the most valuable type-strain genomes for metagenomic binning, comparative biology and taxonomic classification.</title>
        <authorList>
            <person name="Goeker M."/>
        </authorList>
    </citation>
    <scope>NUCLEOTIDE SEQUENCE [LARGE SCALE GENOMIC DNA]</scope>
    <source>
        <strain evidence="2 3">DSM 13587</strain>
    </source>
</reference>